<evidence type="ECO:0000313" key="1">
    <source>
        <dbReference type="EMBL" id="APS42001.1"/>
    </source>
</evidence>
<gene>
    <name evidence="1" type="ORF">FOL01_1142</name>
</gene>
<dbReference type="Proteomes" id="UP000185473">
    <property type="component" value="Chromosome"/>
</dbReference>
<evidence type="ECO:0000313" key="2">
    <source>
        <dbReference type="Proteomes" id="UP000185473"/>
    </source>
</evidence>
<dbReference type="RefSeq" id="WP_075269789.1">
    <property type="nucleotide sequence ID" value="NZ_CP014332.1"/>
</dbReference>
<dbReference type="AlphaFoldDB" id="A0A1L6RBS9"/>
<accession>A0A1L6RBS9</accession>
<keyword evidence="2" id="KW-1185">Reference proteome</keyword>
<sequence>MVVGIPEERVQAATNDELLKQTLKSSFKSKLTNESLQFLSELDTPVKKQVIDKKFKLKFPNPGMLFTQNFIYLAMTQPKRPA</sequence>
<dbReference type="EMBL" id="CP014332">
    <property type="protein sequence ID" value="APS42001.1"/>
    <property type="molecule type" value="Genomic_DNA"/>
</dbReference>
<proteinExistence type="predicted"/>
<protein>
    <submittedName>
        <fullName evidence="1">Uncharacterized protein</fullName>
    </submittedName>
</protein>
<organism evidence="1 2">
    <name type="scientific">Weissella jogaejeotgali</name>
    <dbReference type="NCBI Taxonomy" id="1631871"/>
    <lineage>
        <taxon>Bacteria</taxon>
        <taxon>Bacillati</taxon>
        <taxon>Bacillota</taxon>
        <taxon>Bacilli</taxon>
        <taxon>Lactobacillales</taxon>
        <taxon>Lactobacillaceae</taxon>
        <taxon>Weissella</taxon>
    </lineage>
</organism>
<name>A0A1L6RBS9_9LACO</name>
<dbReference type="KEGG" id="wjo:FOL01_1142"/>
<reference evidence="1 2" key="1">
    <citation type="submission" date="2016-02" db="EMBL/GenBank/DDBJ databases">
        <title>Complete Genome Sequence of Weissella jogaejeotgali FOL01.</title>
        <authorList>
            <person name="Lee J.-H."/>
            <person name="Ku H.-J."/>
        </authorList>
    </citation>
    <scope>NUCLEOTIDE SEQUENCE [LARGE SCALE GENOMIC DNA]</scope>
    <source>
        <strain evidence="1 2">FOL01</strain>
    </source>
</reference>